<dbReference type="InterPro" id="IPR053392">
    <property type="entry name" value="Transposase_IS30-like"/>
</dbReference>
<dbReference type="GO" id="GO:0004803">
    <property type="term" value="F:transposase activity"/>
    <property type="evidence" value="ECO:0007669"/>
    <property type="project" value="TreeGrafter"/>
</dbReference>
<proteinExistence type="predicted"/>
<dbReference type="GO" id="GO:0005829">
    <property type="term" value="C:cytosol"/>
    <property type="evidence" value="ECO:0007669"/>
    <property type="project" value="TreeGrafter"/>
</dbReference>
<dbReference type="Proteomes" id="UP000595220">
    <property type="component" value="Chromosome"/>
</dbReference>
<protein>
    <submittedName>
        <fullName evidence="1">IS30 family transposase</fullName>
    </submittedName>
</protein>
<organism evidence="1 2">
    <name type="scientific">Schaalia meyeri</name>
    <dbReference type="NCBI Taxonomy" id="52773"/>
    <lineage>
        <taxon>Bacteria</taxon>
        <taxon>Bacillati</taxon>
        <taxon>Actinomycetota</taxon>
        <taxon>Actinomycetes</taxon>
        <taxon>Actinomycetales</taxon>
        <taxon>Actinomycetaceae</taxon>
        <taxon>Schaalia</taxon>
    </lineage>
</organism>
<keyword evidence="2" id="KW-1185">Reference proteome</keyword>
<name>A0AAP9Y804_9ACTO</name>
<dbReference type="SUPFAM" id="SSF53098">
    <property type="entry name" value="Ribonuclease H-like"/>
    <property type="match status" value="1"/>
</dbReference>
<dbReference type="EMBL" id="CP066065">
    <property type="protein sequence ID" value="QQC44119.1"/>
    <property type="molecule type" value="Genomic_DNA"/>
</dbReference>
<reference evidence="1 2" key="1">
    <citation type="submission" date="2020-12" db="EMBL/GenBank/DDBJ databases">
        <title>FDA dAtabase for Regulatory Grade micrObial Sequences (FDA-ARGOS): Supporting development and validation of Infectious Disease Dx tests.</title>
        <authorList>
            <person name="Sproer C."/>
            <person name="Gronow S."/>
            <person name="Severitt S."/>
            <person name="Schroder I."/>
            <person name="Tallon L."/>
            <person name="Sadzewicz L."/>
            <person name="Zhao X."/>
            <person name="Boylan J."/>
            <person name="Ott S."/>
            <person name="Bowen H."/>
            <person name="Vavikolanu K."/>
            <person name="Mehta A."/>
            <person name="Aluvathingal J."/>
            <person name="Nadendla S."/>
            <person name="Lowell S."/>
            <person name="Myers T."/>
            <person name="Yan Y."/>
            <person name="Sichtig H."/>
        </authorList>
    </citation>
    <scope>NUCLEOTIDE SEQUENCE [LARGE SCALE GENOMIC DNA]</scope>
    <source>
        <strain evidence="1 2">FDAARGOS_985</strain>
    </source>
</reference>
<accession>A0AAP9Y804</accession>
<evidence type="ECO:0000313" key="2">
    <source>
        <dbReference type="Proteomes" id="UP000595220"/>
    </source>
</evidence>
<gene>
    <name evidence="1" type="ORF">I6H42_01440</name>
</gene>
<dbReference type="InterPro" id="IPR012337">
    <property type="entry name" value="RNaseH-like_sf"/>
</dbReference>
<dbReference type="PANTHER" id="PTHR10948:SF23">
    <property type="entry name" value="TRANSPOSASE INSI FOR INSERTION SEQUENCE ELEMENT IS30A-RELATED"/>
    <property type="match status" value="1"/>
</dbReference>
<dbReference type="NCBIfam" id="NF033563">
    <property type="entry name" value="transpos_IS30"/>
    <property type="match status" value="1"/>
</dbReference>
<evidence type="ECO:0000313" key="1">
    <source>
        <dbReference type="EMBL" id="QQC44119.1"/>
    </source>
</evidence>
<dbReference type="InterPro" id="IPR051917">
    <property type="entry name" value="Transposase-Integrase"/>
</dbReference>
<sequence>MNPCVETIYQSIFIQAKGTLRKEIASLMRQGRVRRRPVAYSRQVRPRFKDPMVMISERPASVEDRALPGHWEGDLIIGAKGRSAVGTLVERSTRYTLLLYLPNGHTATEVQDAIIDKLADVPHSLRLSLTWDQGSELAQHRKIG</sequence>
<dbReference type="GO" id="GO:0032196">
    <property type="term" value="P:transposition"/>
    <property type="evidence" value="ECO:0007669"/>
    <property type="project" value="TreeGrafter"/>
</dbReference>
<dbReference type="PANTHER" id="PTHR10948">
    <property type="entry name" value="TRANSPOSASE"/>
    <property type="match status" value="1"/>
</dbReference>
<dbReference type="AlphaFoldDB" id="A0AAP9Y804"/>